<dbReference type="AlphaFoldDB" id="D5WNM0"/>
<evidence type="ECO:0000313" key="2">
    <source>
        <dbReference type="EMBL" id="ADG20899.1"/>
    </source>
</evidence>
<reference evidence="3" key="1">
    <citation type="submission" date="2010-04" db="EMBL/GenBank/DDBJ databases">
        <title>Complete sequence of plasmid 1 of Burkholderia sp. CCGE1002.</title>
        <authorList>
            <consortium name="US DOE Joint Genome Institute"/>
            <person name="Lucas S."/>
            <person name="Copeland A."/>
            <person name="Lapidus A."/>
            <person name="Cheng J.-F."/>
            <person name="Bruce D."/>
            <person name="Goodwin L."/>
            <person name="Pitluck S."/>
            <person name="Chertkov O."/>
            <person name="Detter J.C."/>
            <person name="Han C."/>
            <person name="Tapia R."/>
            <person name="Land M."/>
            <person name="Hauser L."/>
            <person name="Kyrpides N."/>
            <person name="Ovchinnikova G."/>
            <person name="Martinez-Romero E."/>
            <person name="Hernandez M.A.R."/>
            <person name="Tiedje J.M."/>
            <person name="Woyke T."/>
        </authorList>
    </citation>
    <scope>NUCLEOTIDE SEQUENCE [LARGE SCALE GENOMIC DNA]</scope>
    <source>
        <strain evidence="3">CCGE1002</strain>
        <plasmid evidence="3">pBC201</plasmid>
    </source>
</reference>
<geneLocation type="plasmid" evidence="2 3">
    <name>pBC201</name>
</geneLocation>
<proteinExistence type="predicted"/>
<keyword evidence="2" id="KW-0614">Plasmid</keyword>
<dbReference type="Proteomes" id="UP000002190">
    <property type="component" value="Plasmid pBC201"/>
</dbReference>
<evidence type="ECO:0000313" key="3">
    <source>
        <dbReference type="Proteomes" id="UP000002190"/>
    </source>
</evidence>
<feature type="signal peptide" evidence="1">
    <location>
        <begin position="1"/>
        <end position="30"/>
    </location>
</feature>
<name>D5WNM0_PARAM</name>
<keyword evidence="1" id="KW-0732">Signal</keyword>
<dbReference type="KEGG" id="bge:BC1002_7153"/>
<dbReference type="HOGENOM" id="CLU_2178940_0_0_4"/>
<evidence type="ECO:0000256" key="1">
    <source>
        <dbReference type="SAM" id="SignalP"/>
    </source>
</evidence>
<protein>
    <submittedName>
        <fullName evidence="2">Uncharacterized protein</fullName>
    </submittedName>
</protein>
<gene>
    <name evidence="2" type="ordered locus">BC1002_7153</name>
</gene>
<dbReference type="EMBL" id="CP002016">
    <property type="protein sequence ID" value="ADG20899.1"/>
    <property type="molecule type" value="Genomic_DNA"/>
</dbReference>
<feature type="chain" id="PRO_5003079498" evidence="1">
    <location>
        <begin position="31"/>
        <end position="109"/>
    </location>
</feature>
<reference evidence="2 3" key="2">
    <citation type="journal article" date="2012" name="J. Bacteriol.">
        <title>Genome Sequences of Burkholderia sp. Strains CCGE1002 and H160, Isolated from Legume Nodules in Mexico and Brazil.</title>
        <authorList>
            <person name="Ormeno-Orrillo E."/>
            <person name="Rogel M.A."/>
            <person name="Chueire L.M."/>
            <person name="Tiedje J.M."/>
            <person name="Martinez-Romero E."/>
            <person name="Hungria M."/>
        </authorList>
    </citation>
    <scope>NUCLEOTIDE SEQUENCE [LARGE SCALE GENOMIC DNA]</scope>
    <source>
        <strain evidence="2 3">CCGE1002</strain>
        <plasmid evidence="3">pBC201</plasmid>
    </source>
</reference>
<organism evidence="2 3">
    <name type="scientific">Paraburkholderia atlantica</name>
    <dbReference type="NCBI Taxonomy" id="2654982"/>
    <lineage>
        <taxon>Bacteria</taxon>
        <taxon>Pseudomonadati</taxon>
        <taxon>Pseudomonadota</taxon>
        <taxon>Betaproteobacteria</taxon>
        <taxon>Burkholderiales</taxon>
        <taxon>Burkholderiaceae</taxon>
        <taxon>Paraburkholderia</taxon>
    </lineage>
</organism>
<sequence>MRRRAENKLTRLLSVAVSCFLTSLCVSARADSCDEDTLQSKDDDGTYLIMQSGAVYEVLAGDNVDSALWLPAEDVMVCSRTIVHQGRSVLIYDIINKDENEKVSAVRRH</sequence>
<accession>D5WNM0</accession>